<dbReference type="SUPFAM" id="SSF51735">
    <property type="entry name" value="NAD(P)-binding Rossmann-fold domains"/>
    <property type="match status" value="1"/>
</dbReference>
<keyword evidence="5" id="KW-1185">Reference proteome</keyword>
<protein>
    <submittedName>
        <fullName evidence="4">Uncharacterized protein</fullName>
    </submittedName>
</protein>
<comment type="similarity">
    <text evidence="1">Belongs to the short-chain dehydrogenases/reductases (SDR) family.</text>
</comment>
<comment type="caution">
    <text evidence="4">The sequence shown here is derived from an EMBL/GenBank/DDBJ whole genome shotgun (WGS) entry which is preliminary data.</text>
</comment>
<dbReference type="InterPro" id="IPR036291">
    <property type="entry name" value="NAD(P)-bd_dom_sf"/>
</dbReference>
<dbReference type="Gene3D" id="3.40.50.720">
    <property type="entry name" value="NAD(P)-binding Rossmann-like Domain"/>
    <property type="match status" value="1"/>
</dbReference>
<dbReference type="InterPro" id="IPR002347">
    <property type="entry name" value="SDR_fam"/>
</dbReference>
<dbReference type="PRINTS" id="PR00081">
    <property type="entry name" value="GDHRDH"/>
</dbReference>
<feature type="compositionally biased region" description="Polar residues" evidence="3">
    <location>
        <begin position="1"/>
        <end position="11"/>
    </location>
</feature>
<dbReference type="PANTHER" id="PTHR42760:SF127">
    <property type="entry name" value="3-KETOACYL-ACYL CARRIER PROTEIN REDUCTASE-RELATED"/>
    <property type="match status" value="1"/>
</dbReference>
<name>A0ABR3IXZ4_9AGAR</name>
<dbReference type="Pfam" id="PF00106">
    <property type="entry name" value="adh_short"/>
    <property type="match status" value="1"/>
</dbReference>
<accession>A0ABR3IXZ4</accession>
<dbReference type="CDD" id="cd05233">
    <property type="entry name" value="SDR_c"/>
    <property type="match status" value="1"/>
</dbReference>
<dbReference type="InterPro" id="IPR020904">
    <property type="entry name" value="Sc_DH/Rdtase_CS"/>
</dbReference>
<keyword evidence="2" id="KW-0521">NADP</keyword>
<dbReference type="Proteomes" id="UP001556367">
    <property type="component" value="Unassembled WGS sequence"/>
</dbReference>
<evidence type="ECO:0000256" key="3">
    <source>
        <dbReference type="SAM" id="MobiDB-lite"/>
    </source>
</evidence>
<proteinExistence type="inferred from homology"/>
<sequence>MSWFAQGSSAGESGEAPVAPAVTPGRELQGRIALITGSTGGIGRATAVALARRGCAIAVHYHTARDKADALVLLLTGDRASSGSADQPSQVPVPVPARAFQADLGDYDAVRRLHAEVTSWAKNLSTHGNEGVQERGIDVLFNNGAVTGPRIGGAGSGNIEDLSIEAFESTWRANVGASFLLTQLCIPHMVQQHFGRIIFCSSVAAATGGVVGPHYASSKSALHGLLHWLAPRYARDGLTVNAVAPALIIETEMNKDPSPEWRNLIPVGRFGMPAEVAACVELLATNGYMTNKILVVDGGATSSAF</sequence>
<dbReference type="PANTHER" id="PTHR42760">
    <property type="entry name" value="SHORT-CHAIN DEHYDROGENASES/REDUCTASES FAMILY MEMBER"/>
    <property type="match status" value="1"/>
</dbReference>
<dbReference type="EMBL" id="JASNQZ010000014">
    <property type="protein sequence ID" value="KAL0948232.1"/>
    <property type="molecule type" value="Genomic_DNA"/>
</dbReference>
<evidence type="ECO:0000256" key="1">
    <source>
        <dbReference type="ARBA" id="ARBA00006484"/>
    </source>
</evidence>
<dbReference type="PROSITE" id="PS00061">
    <property type="entry name" value="ADH_SHORT"/>
    <property type="match status" value="1"/>
</dbReference>
<evidence type="ECO:0000313" key="5">
    <source>
        <dbReference type="Proteomes" id="UP001556367"/>
    </source>
</evidence>
<gene>
    <name evidence="4" type="ORF">HGRIS_010832</name>
</gene>
<feature type="region of interest" description="Disordered" evidence="3">
    <location>
        <begin position="1"/>
        <end position="23"/>
    </location>
</feature>
<evidence type="ECO:0000256" key="2">
    <source>
        <dbReference type="ARBA" id="ARBA00022857"/>
    </source>
</evidence>
<reference evidence="5" key="1">
    <citation type="submission" date="2024-06" db="EMBL/GenBank/DDBJ databases">
        <title>Multi-omics analyses provide insights into the biosynthesis of the anticancer antibiotic pleurotin in Hohenbuehelia grisea.</title>
        <authorList>
            <person name="Weaver J.A."/>
            <person name="Alberti F."/>
        </authorList>
    </citation>
    <scope>NUCLEOTIDE SEQUENCE [LARGE SCALE GENOMIC DNA]</scope>
    <source>
        <strain evidence="5">T-177</strain>
    </source>
</reference>
<evidence type="ECO:0000313" key="4">
    <source>
        <dbReference type="EMBL" id="KAL0948232.1"/>
    </source>
</evidence>
<organism evidence="4 5">
    <name type="scientific">Hohenbuehelia grisea</name>
    <dbReference type="NCBI Taxonomy" id="104357"/>
    <lineage>
        <taxon>Eukaryota</taxon>
        <taxon>Fungi</taxon>
        <taxon>Dikarya</taxon>
        <taxon>Basidiomycota</taxon>
        <taxon>Agaricomycotina</taxon>
        <taxon>Agaricomycetes</taxon>
        <taxon>Agaricomycetidae</taxon>
        <taxon>Agaricales</taxon>
        <taxon>Pleurotineae</taxon>
        <taxon>Pleurotaceae</taxon>
        <taxon>Hohenbuehelia</taxon>
    </lineage>
</organism>